<accession>A0A7S3U2G0</accession>
<proteinExistence type="predicted"/>
<gene>
    <name evidence="1" type="ORF">EHUX00137_LOCUS47834</name>
</gene>
<organism evidence="1">
    <name type="scientific">Emiliania huxleyi</name>
    <name type="common">Coccolithophore</name>
    <name type="synonym">Pontosphaera huxleyi</name>
    <dbReference type="NCBI Taxonomy" id="2903"/>
    <lineage>
        <taxon>Eukaryota</taxon>
        <taxon>Haptista</taxon>
        <taxon>Haptophyta</taxon>
        <taxon>Prymnesiophyceae</taxon>
        <taxon>Isochrysidales</taxon>
        <taxon>Noelaerhabdaceae</taxon>
        <taxon>Emiliania</taxon>
    </lineage>
</organism>
<dbReference type="AlphaFoldDB" id="A0A7S3U2G0"/>
<reference evidence="1" key="1">
    <citation type="submission" date="2021-01" db="EMBL/GenBank/DDBJ databases">
        <authorList>
            <person name="Corre E."/>
            <person name="Pelletier E."/>
            <person name="Niang G."/>
            <person name="Scheremetjew M."/>
            <person name="Finn R."/>
            <person name="Kale V."/>
            <person name="Holt S."/>
            <person name="Cochrane G."/>
            <person name="Meng A."/>
            <person name="Brown T."/>
            <person name="Cohen L."/>
        </authorList>
    </citation>
    <scope>NUCLEOTIDE SEQUENCE</scope>
    <source>
        <strain evidence="1">379</strain>
    </source>
</reference>
<evidence type="ECO:0000313" key="1">
    <source>
        <dbReference type="EMBL" id="CAE0600723.1"/>
    </source>
</evidence>
<protein>
    <submittedName>
        <fullName evidence="1">Uncharacterized protein</fullName>
    </submittedName>
</protein>
<name>A0A7S3U2G0_EMIHU</name>
<sequence length="516" mass="53392">MLAVIVAASGFASQPRAVQRAGAYPDPSSIKTCADVASHRLCPGLFVPCERSCAGSGIDDEEGLTRLMATVLESVHNESARLAAMINASTAAVEAAALQRAWQDLTNSALEPEQEPVSSRSQRSATGSYLDLLYPNMQPSGPDLYCFPVGTTWRTAASTCLQLAGCVGFTFDANKITDPEAASTEGGCYKSANNHVCAISRGATIYAGCGLVYQSAADRDAQCGYSSGDYLFIPADNGQPPASGSCGLGRGGDVYTALNFAYQSSVNRANQCPGCSGQQTLKFVPSSTLLLGKHGYWTKKQAPGGVIDENIDWMSTNSHRILLGLTNTASKTYTMLSIAAGGISTLKTAVRVGNHVLRGCPACNRGLSSVVGGAVGSGMTGSVATSIAIQTVQGVIANLECGNVGTLSGDWDTVMERASECIVQTEKPQLDAMAEELCKTGELSIACDNSNPLNGGIGMIVDLVDPSSAHFNPNMAASVGMGPTMNAAGSIAGAYVLQAATEVTKAIYPQHGGLCF</sequence>
<dbReference type="EMBL" id="HBIR01061608">
    <property type="protein sequence ID" value="CAE0600723.1"/>
    <property type="molecule type" value="Transcribed_RNA"/>
</dbReference>